<gene>
    <name evidence="2" type="ORF">OCTVUL_1B030546</name>
</gene>
<sequence length="74" mass="8812">MNDIWDKNYIGNFQTSFLQQFCILGYIYLLIKAPILSLVLISLFNLQLDISKEKAMRNFIFTSSYYIHLLTWIL</sequence>
<reference evidence="2" key="1">
    <citation type="submission" date="2023-08" db="EMBL/GenBank/DDBJ databases">
        <authorList>
            <person name="Alioto T."/>
            <person name="Alioto T."/>
            <person name="Gomez Garrido J."/>
        </authorList>
    </citation>
    <scope>NUCLEOTIDE SEQUENCE</scope>
</reference>
<name>A0AA36AZQ0_OCTVU</name>
<protein>
    <submittedName>
        <fullName evidence="2">Uncharacterized protein</fullName>
    </submittedName>
</protein>
<dbReference type="AlphaFoldDB" id="A0AA36AZQ0"/>
<dbReference type="EMBL" id="OX597820">
    <property type="protein sequence ID" value="CAI9725290.1"/>
    <property type="molecule type" value="Genomic_DNA"/>
</dbReference>
<accession>A0AA36AZQ0</accession>
<keyword evidence="1" id="KW-0472">Membrane</keyword>
<organism evidence="2 3">
    <name type="scientific">Octopus vulgaris</name>
    <name type="common">Common octopus</name>
    <dbReference type="NCBI Taxonomy" id="6645"/>
    <lineage>
        <taxon>Eukaryota</taxon>
        <taxon>Metazoa</taxon>
        <taxon>Spiralia</taxon>
        <taxon>Lophotrochozoa</taxon>
        <taxon>Mollusca</taxon>
        <taxon>Cephalopoda</taxon>
        <taxon>Coleoidea</taxon>
        <taxon>Octopodiformes</taxon>
        <taxon>Octopoda</taxon>
        <taxon>Incirrata</taxon>
        <taxon>Octopodidae</taxon>
        <taxon>Octopus</taxon>
    </lineage>
</organism>
<evidence type="ECO:0000256" key="1">
    <source>
        <dbReference type="SAM" id="Phobius"/>
    </source>
</evidence>
<evidence type="ECO:0000313" key="3">
    <source>
        <dbReference type="Proteomes" id="UP001162480"/>
    </source>
</evidence>
<dbReference type="Proteomes" id="UP001162480">
    <property type="component" value="Chromosome 7"/>
</dbReference>
<proteinExistence type="predicted"/>
<keyword evidence="1" id="KW-1133">Transmembrane helix</keyword>
<keyword evidence="1" id="KW-0812">Transmembrane</keyword>
<evidence type="ECO:0000313" key="2">
    <source>
        <dbReference type="EMBL" id="CAI9725290.1"/>
    </source>
</evidence>
<feature type="transmembrane region" description="Helical" evidence="1">
    <location>
        <begin position="23"/>
        <end position="44"/>
    </location>
</feature>
<keyword evidence="3" id="KW-1185">Reference proteome</keyword>